<evidence type="ECO:0000313" key="1">
    <source>
        <dbReference type="EMBL" id="TNN47575.1"/>
    </source>
</evidence>
<dbReference type="Proteomes" id="UP000314294">
    <property type="component" value="Unassembled WGS sequence"/>
</dbReference>
<evidence type="ECO:0000313" key="2">
    <source>
        <dbReference type="Proteomes" id="UP000314294"/>
    </source>
</evidence>
<sequence length="107" mass="11749">MCGYHQIECLLRLNIRNQHYTGRIVGNGLHAQRQNPEVKVRSPNPTLAEVKESRTACLRRSARDAFRPSDLKNIQSCAAAAECPVFMATTQSGAGVLLTFAELKGPP</sequence>
<reference evidence="1 2" key="1">
    <citation type="submission" date="2019-03" db="EMBL/GenBank/DDBJ databases">
        <title>First draft genome of Liparis tanakae, snailfish: a comprehensive survey of snailfish specific genes.</title>
        <authorList>
            <person name="Kim W."/>
            <person name="Song I."/>
            <person name="Jeong J.-H."/>
            <person name="Kim D."/>
            <person name="Kim S."/>
            <person name="Ryu S."/>
            <person name="Song J.Y."/>
            <person name="Lee S.K."/>
        </authorList>
    </citation>
    <scope>NUCLEOTIDE SEQUENCE [LARGE SCALE GENOMIC DNA]</scope>
    <source>
        <tissue evidence="1">Muscle</tissue>
    </source>
</reference>
<gene>
    <name evidence="1" type="ORF">EYF80_042217</name>
</gene>
<keyword evidence="2" id="KW-1185">Reference proteome</keyword>
<comment type="caution">
    <text evidence="1">The sequence shown here is derived from an EMBL/GenBank/DDBJ whole genome shotgun (WGS) entry which is preliminary data.</text>
</comment>
<protein>
    <submittedName>
        <fullName evidence="1">Uncharacterized protein</fullName>
    </submittedName>
</protein>
<dbReference type="OrthoDB" id="8952339at2759"/>
<accession>A0A4Z2G3F7</accession>
<dbReference type="EMBL" id="SRLO01000735">
    <property type="protein sequence ID" value="TNN47575.1"/>
    <property type="molecule type" value="Genomic_DNA"/>
</dbReference>
<proteinExistence type="predicted"/>
<organism evidence="1 2">
    <name type="scientific">Liparis tanakae</name>
    <name type="common">Tanaka's snailfish</name>
    <dbReference type="NCBI Taxonomy" id="230148"/>
    <lineage>
        <taxon>Eukaryota</taxon>
        <taxon>Metazoa</taxon>
        <taxon>Chordata</taxon>
        <taxon>Craniata</taxon>
        <taxon>Vertebrata</taxon>
        <taxon>Euteleostomi</taxon>
        <taxon>Actinopterygii</taxon>
        <taxon>Neopterygii</taxon>
        <taxon>Teleostei</taxon>
        <taxon>Neoteleostei</taxon>
        <taxon>Acanthomorphata</taxon>
        <taxon>Eupercaria</taxon>
        <taxon>Perciformes</taxon>
        <taxon>Cottioidei</taxon>
        <taxon>Cottales</taxon>
        <taxon>Liparidae</taxon>
        <taxon>Liparis</taxon>
    </lineage>
</organism>
<name>A0A4Z2G3F7_9TELE</name>
<dbReference type="AlphaFoldDB" id="A0A4Z2G3F7"/>